<name>A0A915ELG7_9BILA</name>
<keyword evidence="3" id="KW-0677">Repeat</keyword>
<evidence type="ECO:0000313" key="9">
    <source>
        <dbReference type="WBParaSite" id="jg7990"/>
    </source>
</evidence>
<keyword evidence="8" id="KW-1185">Reference proteome</keyword>
<dbReference type="InterPro" id="IPR019734">
    <property type="entry name" value="TPR_rpt"/>
</dbReference>
<dbReference type="InterPro" id="IPR006636">
    <property type="entry name" value="STI1_HS-bd"/>
</dbReference>
<evidence type="ECO:0000256" key="4">
    <source>
        <dbReference type="ARBA" id="ARBA00022803"/>
    </source>
</evidence>
<dbReference type="WBParaSite" id="jg7990">
    <property type="protein sequence ID" value="jg7990"/>
    <property type="gene ID" value="jg7990"/>
</dbReference>
<dbReference type="Pfam" id="PF17830">
    <property type="entry name" value="STI1-HOP_DP"/>
    <property type="match status" value="1"/>
</dbReference>
<evidence type="ECO:0000256" key="1">
    <source>
        <dbReference type="ARBA" id="ARBA00004496"/>
    </source>
</evidence>
<proteinExistence type="predicted"/>
<evidence type="ECO:0000256" key="6">
    <source>
        <dbReference type="PROSITE-ProRule" id="PRU00339"/>
    </source>
</evidence>
<evidence type="ECO:0000256" key="2">
    <source>
        <dbReference type="ARBA" id="ARBA00022490"/>
    </source>
</evidence>
<feature type="repeat" description="TPR" evidence="6">
    <location>
        <begin position="34"/>
        <end position="67"/>
    </location>
</feature>
<dbReference type="Proteomes" id="UP000887574">
    <property type="component" value="Unplaced"/>
</dbReference>
<reference evidence="9" key="1">
    <citation type="submission" date="2022-11" db="UniProtKB">
        <authorList>
            <consortium name="WormBaseParasite"/>
        </authorList>
    </citation>
    <scope>IDENTIFICATION</scope>
</reference>
<dbReference type="Pfam" id="PF00515">
    <property type="entry name" value="TPR_1"/>
    <property type="match status" value="2"/>
</dbReference>
<dbReference type="PROSITE" id="PS50005">
    <property type="entry name" value="TPR"/>
    <property type="match status" value="4"/>
</dbReference>
<comment type="subcellular location">
    <subcellularLocation>
        <location evidence="1">Cytoplasm</location>
    </subcellularLocation>
</comment>
<feature type="repeat" description="TPR" evidence="6">
    <location>
        <begin position="237"/>
        <end position="270"/>
    </location>
</feature>
<dbReference type="AlphaFoldDB" id="A0A915ELG7"/>
<accession>A0A915ELG7</accession>
<dbReference type="Gene3D" id="1.10.260.100">
    <property type="match status" value="1"/>
</dbReference>
<evidence type="ECO:0000259" key="7">
    <source>
        <dbReference type="SMART" id="SM00727"/>
    </source>
</evidence>
<keyword evidence="2" id="KW-0963">Cytoplasm</keyword>
<organism evidence="8 9">
    <name type="scientific">Ditylenchus dipsaci</name>
    <dbReference type="NCBI Taxonomy" id="166011"/>
    <lineage>
        <taxon>Eukaryota</taxon>
        <taxon>Metazoa</taxon>
        <taxon>Ecdysozoa</taxon>
        <taxon>Nematoda</taxon>
        <taxon>Chromadorea</taxon>
        <taxon>Rhabditida</taxon>
        <taxon>Tylenchina</taxon>
        <taxon>Tylenchomorpha</taxon>
        <taxon>Sphaerularioidea</taxon>
        <taxon>Anguinidae</taxon>
        <taxon>Anguininae</taxon>
        <taxon>Ditylenchus</taxon>
    </lineage>
</organism>
<feature type="domain" description="STI1" evidence="7">
    <location>
        <begin position="295"/>
        <end position="334"/>
    </location>
</feature>
<evidence type="ECO:0000256" key="5">
    <source>
        <dbReference type="ARBA" id="ARBA00026193"/>
    </source>
</evidence>
<evidence type="ECO:0000313" key="8">
    <source>
        <dbReference type="Proteomes" id="UP000887574"/>
    </source>
</evidence>
<sequence length="346" mass="38955">MRNAIASVSESILGDRTGIPRHSAKSFVKMSDQAIVEKNLGNEAYKKKDFAAAHQHYDKAIELDPASIVFLSNKAAVYFEQGLYEDCIKQCEKAIEVGRAHRADYTLISKAYARMANASIKLGKLKEALTFFEKSLSEHRDPEVLKKYKQTQKDLMEKEKLEYLNPKLSEEEKALGNEHFRNGKYPEALKHYTEAIKRNPDNGVLYSNRAACYIKLAEFEKAVTDCDACLGKDDQNVKAYIRKGSALQGLHKYPQAIKAYRSALNIDGNNREAMEGIRACNSKNEDAPAKQALEDPEVQKVLSDPVIKVVLEQMQQDPKAAQEHLKNPDICEKFMKLVEAGIVRLG</sequence>
<dbReference type="SUPFAM" id="SSF48452">
    <property type="entry name" value="TPR-like"/>
    <property type="match status" value="2"/>
</dbReference>
<dbReference type="SMART" id="SM00028">
    <property type="entry name" value="TPR"/>
    <property type="match status" value="6"/>
</dbReference>
<feature type="repeat" description="TPR" evidence="6">
    <location>
        <begin position="109"/>
        <end position="142"/>
    </location>
</feature>
<dbReference type="InterPro" id="IPR011990">
    <property type="entry name" value="TPR-like_helical_dom_sf"/>
</dbReference>
<dbReference type="SMART" id="SM00727">
    <property type="entry name" value="STI1"/>
    <property type="match status" value="1"/>
</dbReference>
<dbReference type="GO" id="GO:0051879">
    <property type="term" value="F:Hsp90 protein binding"/>
    <property type="evidence" value="ECO:0007669"/>
    <property type="project" value="TreeGrafter"/>
</dbReference>
<dbReference type="PANTHER" id="PTHR22904:SF523">
    <property type="entry name" value="STRESS-INDUCED-PHOSPHOPROTEIN 1"/>
    <property type="match status" value="1"/>
</dbReference>
<dbReference type="PANTHER" id="PTHR22904">
    <property type="entry name" value="TPR REPEAT CONTAINING PROTEIN"/>
    <property type="match status" value="1"/>
</dbReference>
<dbReference type="Gene3D" id="1.25.40.10">
    <property type="entry name" value="Tetratricopeptide repeat domain"/>
    <property type="match status" value="2"/>
</dbReference>
<feature type="repeat" description="TPR" evidence="6">
    <location>
        <begin position="169"/>
        <end position="202"/>
    </location>
</feature>
<dbReference type="FunFam" id="1.25.40.10:FF:000010">
    <property type="entry name" value="Stress-induced phosphoprotein 1"/>
    <property type="match status" value="1"/>
</dbReference>
<protein>
    <recommendedName>
        <fullName evidence="5">Stress-induced-phosphoprotein 1</fullName>
    </recommendedName>
</protein>
<keyword evidence="4 6" id="KW-0802">TPR repeat</keyword>
<dbReference type="GO" id="GO:0005737">
    <property type="term" value="C:cytoplasm"/>
    <property type="evidence" value="ECO:0007669"/>
    <property type="project" value="UniProtKB-SubCell"/>
</dbReference>
<dbReference type="FunFam" id="1.10.260.100:FF:000002">
    <property type="entry name" value="Stress-induced-phosphoprotein 1 (Hsp70/Hsp90-organizing)"/>
    <property type="match status" value="1"/>
</dbReference>
<dbReference type="Pfam" id="PF13424">
    <property type="entry name" value="TPR_12"/>
    <property type="match status" value="1"/>
</dbReference>
<evidence type="ECO:0000256" key="3">
    <source>
        <dbReference type="ARBA" id="ARBA00022737"/>
    </source>
</evidence>
<dbReference type="Pfam" id="PF13181">
    <property type="entry name" value="TPR_8"/>
    <property type="match status" value="1"/>
</dbReference>
<dbReference type="InterPro" id="IPR041243">
    <property type="entry name" value="STI1/HOP_DP"/>
</dbReference>